<dbReference type="Gramene" id="KFK39556">
    <property type="protein sequence ID" value="KFK39556"/>
    <property type="gene ID" value="AALP_AA3G259400"/>
</dbReference>
<protein>
    <submittedName>
        <fullName evidence="2">Uncharacterized protein</fullName>
    </submittedName>
</protein>
<evidence type="ECO:0000313" key="2">
    <source>
        <dbReference type="EMBL" id="KFK39556.1"/>
    </source>
</evidence>
<reference evidence="3" key="1">
    <citation type="journal article" date="2015" name="Nat. Plants">
        <title>Genome expansion of Arabis alpina linked with retrotransposition and reduced symmetric DNA methylation.</title>
        <authorList>
            <person name="Willing E.M."/>
            <person name="Rawat V."/>
            <person name="Mandakova T."/>
            <person name="Maumus F."/>
            <person name="James G.V."/>
            <person name="Nordstroem K.J."/>
            <person name="Becker C."/>
            <person name="Warthmann N."/>
            <person name="Chica C."/>
            <person name="Szarzynska B."/>
            <person name="Zytnicki M."/>
            <person name="Albani M.C."/>
            <person name="Kiefer C."/>
            <person name="Bergonzi S."/>
            <person name="Castaings L."/>
            <person name="Mateos J.L."/>
            <person name="Berns M.C."/>
            <person name="Bujdoso N."/>
            <person name="Piofczyk T."/>
            <person name="de Lorenzo L."/>
            <person name="Barrero-Sicilia C."/>
            <person name="Mateos I."/>
            <person name="Piednoel M."/>
            <person name="Hagmann J."/>
            <person name="Chen-Min-Tao R."/>
            <person name="Iglesias-Fernandez R."/>
            <person name="Schuster S.C."/>
            <person name="Alonso-Blanco C."/>
            <person name="Roudier F."/>
            <person name="Carbonero P."/>
            <person name="Paz-Ares J."/>
            <person name="Davis S.J."/>
            <person name="Pecinka A."/>
            <person name="Quesneville H."/>
            <person name="Colot V."/>
            <person name="Lysak M.A."/>
            <person name="Weigel D."/>
            <person name="Coupland G."/>
            <person name="Schneeberger K."/>
        </authorList>
    </citation>
    <scope>NUCLEOTIDE SEQUENCE [LARGE SCALE GENOMIC DNA]</scope>
    <source>
        <strain evidence="3">cv. Pajares</strain>
    </source>
</reference>
<sequence>MNPRVPSSDISDSDSSDVEAEISDGFSPLDRSNRDIVDEGT</sequence>
<accession>A0A087HBQ4</accession>
<proteinExistence type="predicted"/>
<feature type="compositionally biased region" description="Basic and acidic residues" evidence="1">
    <location>
        <begin position="31"/>
        <end position="41"/>
    </location>
</feature>
<evidence type="ECO:0000313" key="3">
    <source>
        <dbReference type="Proteomes" id="UP000029120"/>
    </source>
</evidence>
<dbReference type="Proteomes" id="UP000029120">
    <property type="component" value="Chromosome 3"/>
</dbReference>
<keyword evidence="3" id="KW-1185">Reference proteome</keyword>
<feature type="compositionally biased region" description="Acidic residues" evidence="1">
    <location>
        <begin position="11"/>
        <end position="22"/>
    </location>
</feature>
<evidence type="ECO:0000256" key="1">
    <source>
        <dbReference type="SAM" id="MobiDB-lite"/>
    </source>
</evidence>
<feature type="region of interest" description="Disordered" evidence="1">
    <location>
        <begin position="1"/>
        <end position="41"/>
    </location>
</feature>
<gene>
    <name evidence="2" type="ordered locus">AALP_Aa3g259400</name>
</gene>
<name>A0A087HBQ4_ARAAL</name>
<organism evidence="2 3">
    <name type="scientific">Arabis alpina</name>
    <name type="common">Alpine rock-cress</name>
    <dbReference type="NCBI Taxonomy" id="50452"/>
    <lineage>
        <taxon>Eukaryota</taxon>
        <taxon>Viridiplantae</taxon>
        <taxon>Streptophyta</taxon>
        <taxon>Embryophyta</taxon>
        <taxon>Tracheophyta</taxon>
        <taxon>Spermatophyta</taxon>
        <taxon>Magnoliopsida</taxon>
        <taxon>eudicotyledons</taxon>
        <taxon>Gunneridae</taxon>
        <taxon>Pentapetalae</taxon>
        <taxon>rosids</taxon>
        <taxon>malvids</taxon>
        <taxon>Brassicales</taxon>
        <taxon>Brassicaceae</taxon>
        <taxon>Arabideae</taxon>
        <taxon>Arabis</taxon>
    </lineage>
</organism>
<dbReference type="EMBL" id="CM002871">
    <property type="protein sequence ID" value="KFK39556.1"/>
    <property type="molecule type" value="Genomic_DNA"/>
</dbReference>
<dbReference type="AlphaFoldDB" id="A0A087HBQ4"/>